<reference evidence="1 2" key="1">
    <citation type="submission" date="2015-07" db="EMBL/GenBank/DDBJ databases">
        <authorList>
            <consortium name="Pathogen Informatics"/>
        </authorList>
    </citation>
    <scope>NUCLEOTIDE SEQUENCE [LARGE SCALE GENOMIC DNA]</scope>
    <source>
        <strain evidence="1 2">A51</strain>
    </source>
</reference>
<organism evidence="1 2">
    <name type="scientific">Vibrio cholerae</name>
    <dbReference type="NCBI Taxonomy" id="666"/>
    <lineage>
        <taxon>Bacteria</taxon>
        <taxon>Pseudomonadati</taxon>
        <taxon>Pseudomonadota</taxon>
        <taxon>Gammaproteobacteria</taxon>
        <taxon>Vibrionales</taxon>
        <taxon>Vibrionaceae</taxon>
        <taxon>Vibrio</taxon>
    </lineage>
</organism>
<protein>
    <submittedName>
        <fullName evidence="1">Uncharacterized protein</fullName>
    </submittedName>
</protein>
<gene>
    <name evidence="1" type="ORF">ERS013165_01523</name>
</gene>
<proteinExistence type="predicted"/>
<evidence type="ECO:0000313" key="1">
    <source>
        <dbReference type="EMBL" id="CSA41040.1"/>
    </source>
</evidence>
<dbReference type="AlphaFoldDB" id="A0A655VZ72"/>
<accession>A0A655VZ72</accession>
<evidence type="ECO:0000313" key="2">
    <source>
        <dbReference type="Proteomes" id="UP000044806"/>
    </source>
</evidence>
<sequence length="68" mass="7947">MVTDCRLDRDIEHLARNELFHLLNQLTTTGLRVVTVGNDRQGVHFVAVEQHIHTHHVRHFKTLETVIQ</sequence>
<dbReference type="EMBL" id="CWOW01000006">
    <property type="protein sequence ID" value="CSA41040.1"/>
    <property type="molecule type" value="Genomic_DNA"/>
</dbReference>
<dbReference type="Proteomes" id="UP000044806">
    <property type="component" value="Unassembled WGS sequence"/>
</dbReference>
<name>A0A655VZ72_VIBCL</name>